<comment type="caution">
    <text evidence="1">The sequence shown here is derived from an EMBL/GenBank/DDBJ whole genome shotgun (WGS) entry which is preliminary data.</text>
</comment>
<keyword evidence="2" id="KW-1185">Reference proteome</keyword>
<gene>
    <name evidence="1" type="ORF">PCOR1329_LOCUS31782</name>
</gene>
<protein>
    <recommendedName>
        <fullName evidence="3">Indole-3-glycerol-phosphate synthase</fullName>
    </recommendedName>
</protein>
<reference evidence="1" key="1">
    <citation type="submission" date="2023-10" db="EMBL/GenBank/DDBJ databases">
        <authorList>
            <person name="Chen Y."/>
            <person name="Shah S."/>
            <person name="Dougan E. K."/>
            <person name="Thang M."/>
            <person name="Chan C."/>
        </authorList>
    </citation>
    <scope>NUCLEOTIDE SEQUENCE [LARGE SCALE GENOMIC DNA]</scope>
</reference>
<evidence type="ECO:0008006" key="3">
    <source>
        <dbReference type="Google" id="ProtNLM"/>
    </source>
</evidence>
<name>A0ABN9SQX3_9DINO</name>
<accession>A0ABN9SQX3</accession>
<proteinExistence type="predicted"/>
<evidence type="ECO:0000313" key="2">
    <source>
        <dbReference type="Proteomes" id="UP001189429"/>
    </source>
</evidence>
<evidence type="ECO:0000313" key="1">
    <source>
        <dbReference type="EMBL" id="CAK0834330.1"/>
    </source>
</evidence>
<feature type="non-terminal residue" evidence="1">
    <location>
        <position position="1"/>
    </location>
</feature>
<organism evidence="1 2">
    <name type="scientific">Prorocentrum cordatum</name>
    <dbReference type="NCBI Taxonomy" id="2364126"/>
    <lineage>
        <taxon>Eukaryota</taxon>
        <taxon>Sar</taxon>
        <taxon>Alveolata</taxon>
        <taxon>Dinophyceae</taxon>
        <taxon>Prorocentrales</taxon>
        <taxon>Prorocentraceae</taxon>
        <taxon>Prorocentrum</taxon>
    </lineage>
</organism>
<sequence>ALRAVCLPVDVRFAPVLPGCKVAEAEGALDPVDNLPQEVNASIEWARENRAPAKVRCAGAAGALVGMRWPLERHIENRSPKRGAVLIERAALLERSAAECEAGEKALGADGIFV</sequence>
<dbReference type="Proteomes" id="UP001189429">
    <property type="component" value="Unassembled WGS sequence"/>
</dbReference>
<dbReference type="EMBL" id="CAUYUJ010012633">
    <property type="protein sequence ID" value="CAK0834330.1"/>
    <property type="molecule type" value="Genomic_DNA"/>
</dbReference>